<evidence type="ECO:0000313" key="2">
    <source>
        <dbReference type="EMBL" id="KAF7338091.1"/>
    </source>
</evidence>
<name>A0A8H6XCI5_9AGAR</name>
<keyword evidence="1" id="KW-1133">Transmembrane helix</keyword>
<keyword evidence="1" id="KW-0812">Transmembrane</keyword>
<feature type="transmembrane region" description="Helical" evidence="1">
    <location>
        <begin position="146"/>
        <end position="166"/>
    </location>
</feature>
<dbReference type="OrthoDB" id="2935283at2759"/>
<accession>A0A8H6XCI5</accession>
<feature type="transmembrane region" description="Helical" evidence="1">
    <location>
        <begin position="92"/>
        <end position="112"/>
    </location>
</feature>
<organism evidence="2 3">
    <name type="scientific">Mycena venus</name>
    <dbReference type="NCBI Taxonomy" id="2733690"/>
    <lineage>
        <taxon>Eukaryota</taxon>
        <taxon>Fungi</taxon>
        <taxon>Dikarya</taxon>
        <taxon>Basidiomycota</taxon>
        <taxon>Agaricomycotina</taxon>
        <taxon>Agaricomycetes</taxon>
        <taxon>Agaricomycetidae</taxon>
        <taxon>Agaricales</taxon>
        <taxon>Marasmiineae</taxon>
        <taxon>Mycenaceae</taxon>
        <taxon>Mycena</taxon>
    </lineage>
</organism>
<feature type="transmembrane region" description="Helical" evidence="1">
    <location>
        <begin position="58"/>
        <end position="80"/>
    </location>
</feature>
<dbReference type="AlphaFoldDB" id="A0A8H6XCI5"/>
<evidence type="ECO:0000256" key="1">
    <source>
        <dbReference type="SAM" id="Phobius"/>
    </source>
</evidence>
<keyword evidence="3" id="KW-1185">Reference proteome</keyword>
<gene>
    <name evidence="2" type="ORF">MVEN_02033600</name>
</gene>
<sequence length="202" mass="22203">MALFRCRTFLGCMSLRTGVWLLALLAILVSGLGSAGSWLEVTWMAHHPLVLRDKVATIIQAGAFSLLFLLSLLGFFAALNGKRGVVYIYSKFTFIHAPLIMLSLAVTLFTTLKPDMDQQAVENCLNGTKSPIISQFCNHGLSVVRILPIAFLGAALLIQFCVWIVATSYGEEIDRGSDFADSDLEATRSMLQYPEPPFAARR</sequence>
<proteinExistence type="predicted"/>
<protein>
    <submittedName>
        <fullName evidence="2">Tetraspanin family</fullName>
    </submittedName>
</protein>
<dbReference type="Proteomes" id="UP000620124">
    <property type="component" value="Unassembled WGS sequence"/>
</dbReference>
<evidence type="ECO:0000313" key="3">
    <source>
        <dbReference type="Proteomes" id="UP000620124"/>
    </source>
</evidence>
<keyword evidence="1" id="KW-0472">Membrane</keyword>
<dbReference type="EMBL" id="JACAZI010000021">
    <property type="protein sequence ID" value="KAF7338091.1"/>
    <property type="molecule type" value="Genomic_DNA"/>
</dbReference>
<reference evidence="2" key="1">
    <citation type="submission" date="2020-05" db="EMBL/GenBank/DDBJ databases">
        <title>Mycena genomes resolve the evolution of fungal bioluminescence.</title>
        <authorList>
            <person name="Tsai I.J."/>
        </authorList>
    </citation>
    <scope>NUCLEOTIDE SEQUENCE</scope>
    <source>
        <strain evidence="2">CCC161011</strain>
    </source>
</reference>
<comment type="caution">
    <text evidence="2">The sequence shown here is derived from an EMBL/GenBank/DDBJ whole genome shotgun (WGS) entry which is preliminary data.</text>
</comment>